<dbReference type="Proteomes" id="UP000052023">
    <property type="component" value="Unassembled WGS sequence"/>
</dbReference>
<protein>
    <recommendedName>
        <fullName evidence="3">GST C-terminal domain-containing protein</fullName>
    </recommendedName>
</protein>
<proteinExistence type="predicted"/>
<sequence>MMARRPRSGPYLFGDRFTLADIALYPWFEQSDVLEQLSEFRLPLAAAGSPSGARPWASARPFGNTREPLIGMQFAIAPISPHERGCREVGAMGGDNVRSWSHSGMIEG</sequence>
<dbReference type="SUPFAM" id="SSF47616">
    <property type="entry name" value="GST C-terminal domain-like"/>
    <property type="match status" value="1"/>
</dbReference>
<dbReference type="Pfam" id="PF13410">
    <property type="entry name" value="GST_C_2"/>
    <property type="match status" value="1"/>
</dbReference>
<dbReference type="EMBL" id="LLYA01000090">
    <property type="protein sequence ID" value="KRR28422.1"/>
    <property type="molecule type" value="Genomic_DNA"/>
</dbReference>
<gene>
    <name evidence="1" type="ORF">CQ13_20725</name>
</gene>
<organism evidence="1 2">
    <name type="scientific">Bradyrhizobium retamae</name>
    <dbReference type="NCBI Taxonomy" id="1300035"/>
    <lineage>
        <taxon>Bacteria</taxon>
        <taxon>Pseudomonadati</taxon>
        <taxon>Pseudomonadota</taxon>
        <taxon>Alphaproteobacteria</taxon>
        <taxon>Hyphomicrobiales</taxon>
        <taxon>Nitrobacteraceae</taxon>
        <taxon>Bradyrhizobium</taxon>
    </lineage>
</organism>
<evidence type="ECO:0000313" key="2">
    <source>
        <dbReference type="Proteomes" id="UP000052023"/>
    </source>
</evidence>
<evidence type="ECO:0008006" key="3">
    <source>
        <dbReference type="Google" id="ProtNLM"/>
    </source>
</evidence>
<accession>A0A0R3NFH9</accession>
<reference evidence="1 2" key="1">
    <citation type="submission" date="2014-03" db="EMBL/GenBank/DDBJ databases">
        <title>Bradyrhizobium valentinum sp. nov., isolated from effective nodules of Lupinus mariae-josephae, a lupine endemic of basic-lime soils in Eastern Spain.</title>
        <authorList>
            <person name="Duran D."/>
            <person name="Rey L."/>
            <person name="Navarro A."/>
            <person name="Busquets A."/>
            <person name="Imperial J."/>
            <person name="Ruiz-Argueso T."/>
        </authorList>
    </citation>
    <scope>NUCLEOTIDE SEQUENCE [LARGE SCALE GENOMIC DNA]</scope>
    <source>
        <strain evidence="1 2">Ro19</strain>
    </source>
</reference>
<dbReference type="AlphaFoldDB" id="A0A0R3NFH9"/>
<keyword evidence="2" id="KW-1185">Reference proteome</keyword>
<dbReference type="Gene3D" id="1.20.1050.10">
    <property type="match status" value="1"/>
</dbReference>
<dbReference type="OrthoDB" id="9813092at2"/>
<comment type="caution">
    <text evidence="1">The sequence shown here is derived from an EMBL/GenBank/DDBJ whole genome shotgun (WGS) entry which is preliminary data.</text>
</comment>
<name>A0A0R3NFH9_9BRAD</name>
<evidence type="ECO:0000313" key="1">
    <source>
        <dbReference type="EMBL" id="KRR28422.1"/>
    </source>
</evidence>
<dbReference type="InterPro" id="IPR036282">
    <property type="entry name" value="Glutathione-S-Trfase_C_sf"/>
</dbReference>